<sequence length="87" mass="9630">MGYFEVIDWADSVPMNDEEADSWAGPGRASLRAQNVKPSPAMGIKPDWTRAYLYWAGLARPAGYLTGPRASPLDPAHFDRPVSMSKY</sequence>
<dbReference type="Proteomes" id="UP000237105">
    <property type="component" value="Unassembled WGS sequence"/>
</dbReference>
<comment type="caution">
    <text evidence="2">The sequence shown here is derived from an EMBL/GenBank/DDBJ whole genome shotgun (WGS) entry which is preliminary data.</text>
</comment>
<gene>
    <name evidence="2" type="ORF">PanWU01x14_193380</name>
</gene>
<evidence type="ECO:0000313" key="3">
    <source>
        <dbReference type="Proteomes" id="UP000237105"/>
    </source>
</evidence>
<feature type="region of interest" description="Disordered" evidence="1">
    <location>
        <begin position="65"/>
        <end position="87"/>
    </location>
</feature>
<reference evidence="3" key="1">
    <citation type="submission" date="2016-06" db="EMBL/GenBank/DDBJ databases">
        <title>Parallel loss of symbiosis genes in relatives of nitrogen-fixing non-legume Parasponia.</title>
        <authorList>
            <person name="Van Velzen R."/>
            <person name="Holmer R."/>
            <person name="Bu F."/>
            <person name="Rutten L."/>
            <person name="Van Zeijl A."/>
            <person name="Liu W."/>
            <person name="Santuari L."/>
            <person name="Cao Q."/>
            <person name="Sharma T."/>
            <person name="Shen D."/>
            <person name="Roswanjaya Y."/>
            <person name="Wardhani T."/>
            <person name="Kalhor M.S."/>
            <person name="Jansen J."/>
            <person name="Van den Hoogen J."/>
            <person name="Gungor B."/>
            <person name="Hartog M."/>
            <person name="Hontelez J."/>
            <person name="Verver J."/>
            <person name="Yang W.-C."/>
            <person name="Schijlen E."/>
            <person name="Repin R."/>
            <person name="Schilthuizen M."/>
            <person name="Schranz E."/>
            <person name="Heidstra R."/>
            <person name="Miyata K."/>
            <person name="Fedorova E."/>
            <person name="Kohlen W."/>
            <person name="Bisseling T."/>
            <person name="Smit S."/>
            <person name="Geurts R."/>
        </authorList>
    </citation>
    <scope>NUCLEOTIDE SEQUENCE [LARGE SCALE GENOMIC DNA]</scope>
    <source>
        <strain evidence="3">cv. WU1-14</strain>
    </source>
</reference>
<dbReference type="AlphaFoldDB" id="A0A2P5C136"/>
<evidence type="ECO:0000313" key="2">
    <source>
        <dbReference type="EMBL" id="PON54715.1"/>
    </source>
</evidence>
<accession>A0A2P5C136</accession>
<keyword evidence="3" id="KW-1185">Reference proteome</keyword>
<proteinExistence type="predicted"/>
<protein>
    <submittedName>
        <fullName evidence="2">Uncharacterized protein</fullName>
    </submittedName>
</protein>
<dbReference type="EMBL" id="JXTB01000191">
    <property type="protein sequence ID" value="PON54715.1"/>
    <property type="molecule type" value="Genomic_DNA"/>
</dbReference>
<name>A0A2P5C136_PARAD</name>
<evidence type="ECO:0000256" key="1">
    <source>
        <dbReference type="SAM" id="MobiDB-lite"/>
    </source>
</evidence>
<dbReference type="OrthoDB" id="10409282at2759"/>
<organism evidence="2 3">
    <name type="scientific">Parasponia andersonii</name>
    <name type="common">Sponia andersonii</name>
    <dbReference type="NCBI Taxonomy" id="3476"/>
    <lineage>
        <taxon>Eukaryota</taxon>
        <taxon>Viridiplantae</taxon>
        <taxon>Streptophyta</taxon>
        <taxon>Embryophyta</taxon>
        <taxon>Tracheophyta</taxon>
        <taxon>Spermatophyta</taxon>
        <taxon>Magnoliopsida</taxon>
        <taxon>eudicotyledons</taxon>
        <taxon>Gunneridae</taxon>
        <taxon>Pentapetalae</taxon>
        <taxon>rosids</taxon>
        <taxon>fabids</taxon>
        <taxon>Rosales</taxon>
        <taxon>Cannabaceae</taxon>
        <taxon>Parasponia</taxon>
    </lineage>
</organism>